<proteinExistence type="predicted"/>
<feature type="domain" description="DNA ligase D 3'-phosphoesterase" evidence="3">
    <location>
        <begin position="73"/>
        <end position="173"/>
    </location>
</feature>
<dbReference type="Proteomes" id="UP001597063">
    <property type="component" value="Unassembled WGS sequence"/>
</dbReference>
<name>A0ABW2XM87_9ACTN</name>
<dbReference type="InterPro" id="IPR012310">
    <property type="entry name" value="DNA_ligase_ATP-dep_cent"/>
</dbReference>
<evidence type="ECO:0000259" key="2">
    <source>
        <dbReference type="Pfam" id="PF01068"/>
    </source>
</evidence>
<sequence>MTAKKDSTKDGGKRKTGGKRDGGKKDGAAGSAGSGGRDPLAEYRGKRDPGRTPEPVPDEKALPHGDDDTFVVQEHHATSLHWDLRLERDGVLVSWAVPKGLPWTPETNHLAVHTEDHPLEYAAFEGEIPAGEYGGGTMTVWDRGTYETEKWNEREVKIVLHGGRVSGRYVLFRTGGKNWMIHRMDPPADPDAEPLPEVLRPMLPVERARLPRDAGAWAFEFAWGGRRLIAYVEGGRTRFTDGRGREARGPARLGGRLGARLGARPAVLDGELAVLDGRETYMLFDVVHLDGHSLLDVPYRERRERLDGLELSGPMWQTAPWYPGEGGAVRDAARDQGLPGVVAKRLDSGYEPGTEADAWRLIPVG</sequence>
<dbReference type="SUPFAM" id="SSF56091">
    <property type="entry name" value="DNA ligase/mRNA capping enzyme, catalytic domain"/>
    <property type="match status" value="1"/>
</dbReference>
<keyword evidence="5" id="KW-1185">Reference proteome</keyword>
<evidence type="ECO:0000259" key="3">
    <source>
        <dbReference type="Pfam" id="PF13298"/>
    </source>
</evidence>
<keyword evidence="4" id="KW-0436">Ligase</keyword>
<dbReference type="Pfam" id="PF01068">
    <property type="entry name" value="DNA_ligase_A_M"/>
    <property type="match status" value="1"/>
</dbReference>
<gene>
    <name evidence="4" type="ORF">ACFQZM_19940</name>
</gene>
<dbReference type="Gene3D" id="3.30.1490.70">
    <property type="match status" value="1"/>
</dbReference>
<feature type="compositionally biased region" description="Basic and acidic residues" evidence="1">
    <location>
        <begin position="1"/>
        <end position="27"/>
    </location>
</feature>
<dbReference type="RefSeq" id="WP_378323273.1">
    <property type="nucleotide sequence ID" value="NZ_JBHTGP010000011.1"/>
</dbReference>
<evidence type="ECO:0000313" key="4">
    <source>
        <dbReference type="EMBL" id="MFD0686780.1"/>
    </source>
</evidence>
<dbReference type="GO" id="GO:0016874">
    <property type="term" value="F:ligase activity"/>
    <property type="evidence" value="ECO:0007669"/>
    <property type="project" value="UniProtKB-KW"/>
</dbReference>
<dbReference type="PANTHER" id="PTHR39465">
    <property type="entry name" value="DNA LIGASE D, 3'-PHOSPHOESTERASE DOMAIN"/>
    <property type="match status" value="1"/>
</dbReference>
<feature type="region of interest" description="Disordered" evidence="1">
    <location>
        <begin position="1"/>
        <end position="66"/>
    </location>
</feature>
<evidence type="ECO:0000313" key="5">
    <source>
        <dbReference type="Proteomes" id="UP001597063"/>
    </source>
</evidence>
<dbReference type="InterPro" id="IPR014144">
    <property type="entry name" value="LigD_PE_domain"/>
</dbReference>
<dbReference type="Pfam" id="PF13298">
    <property type="entry name" value="LigD_N"/>
    <property type="match status" value="1"/>
</dbReference>
<dbReference type="PANTHER" id="PTHR39465:SF1">
    <property type="entry name" value="DNA LIGASE D 3'-PHOSPHOESTERASE DOMAIN-CONTAINING PROTEIN"/>
    <property type="match status" value="1"/>
</dbReference>
<protein>
    <submittedName>
        <fullName evidence="4">DNA polymerase ligase N-terminal domain-containing protein</fullName>
    </submittedName>
</protein>
<reference evidence="5" key="1">
    <citation type="journal article" date="2019" name="Int. J. Syst. Evol. Microbiol.">
        <title>The Global Catalogue of Microorganisms (GCM) 10K type strain sequencing project: providing services to taxonomists for standard genome sequencing and annotation.</title>
        <authorList>
            <consortium name="The Broad Institute Genomics Platform"/>
            <consortium name="The Broad Institute Genome Sequencing Center for Infectious Disease"/>
            <person name="Wu L."/>
            <person name="Ma J."/>
        </authorList>
    </citation>
    <scope>NUCLEOTIDE SEQUENCE [LARGE SCALE GENOMIC DNA]</scope>
    <source>
        <strain evidence="5">JCM 9371</strain>
    </source>
</reference>
<evidence type="ECO:0000256" key="1">
    <source>
        <dbReference type="SAM" id="MobiDB-lite"/>
    </source>
</evidence>
<feature type="compositionally biased region" description="Basic and acidic residues" evidence="1">
    <location>
        <begin position="39"/>
        <end position="66"/>
    </location>
</feature>
<dbReference type="NCBIfam" id="TIGR02777">
    <property type="entry name" value="LigD_PE_dom"/>
    <property type="match status" value="1"/>
</dbReference>
<accession>A0ABW2XM87</accession>
<dbReference type="EMBL" id="JBHTGP010000011">
    <property type="protein sequence ID" value="MFD0686780.1"/>
    <property type="molecule type" value="Genomic_DNA"/>
</dbReference>
<organism evidence="4 5">
    <name type="scientific">Actinomadura fibrosa</name>
    <dbReference type="NCBI Taxonomy" id="111802"/>
    <lineage>
        <taxon>Bacteria</taxon>
        <taxon>Bacillati</taxon>
        <taxon>Actinomycetota</taxon>
        <taxon>Actinomycetes</taxon>
        <taxon>Streptosporangiales</taxon>
        <taxon>Thermomonosporaceae</taxon>
        <taxon>Actinomadura</taxon>
    </lineage>
</organism>
<comment type="caution">
    <text evidence="4">The sequence shown here is derived from an EMBL/GenBank/DDBJ whole genome shotgun (WGS) entry which is preliminary data.</text>
</comment>
<dbReference type="Gene3D" id="3.30.470.30">
    <property type="entry name" value="DNA ligase/mRNA capping enzyme"/>
    <property type="match status" value="1"/>
</dbReference>
<feature type="domain" description="ATP-dependent DNA ligase family profile" evidence="2">
    <location>
        <begin position="280"/>
        <end position="359"/>
    </location>
</feature>